<organism evidence="2 3">
    <name type="scientific">Solanum tuberosum</name>
    <name type="common">Potato</name>
    <dbReference type="NCBI Taxonomy" id="4113"/>
    <lineage>
        <taxon>Eukaryota</taxon>
        <taxon>Viridiplantae</taxon>
        <taxon>Streptophyta</taxon>
        <taxon>Embryophyta</taxon>
        <taxon>Tracheophyta</taxon>
        <taxon>Spermatophyta</taxon>
        <taxon>Magnoliopsida</taxon>
        <taxon>eudicotyledons</taxon>
        <taxon>Gunneridae</taxon>
        <taxon>Pentapetalae</taxon>
        <taxon>asterids</taxon>
        <taxon>lamiids</taxon>
        <taxon>Solanales</taxon>
        <taxon>Solanaceae</taxon>
        <taxon>Solanoideae</taxon>
        <taxon>Solaneae</taxon>
        <taxon>Solanum</taxon>
    </lineage>
</organism>
<sequence>MRPISFSNFLNKVISRVVHDRLVKLLLKLISKNQSGFVKGRNITENVLLAQEIIADIRCRGKPANVVIKLDMAKAYDRVNWTFLIKFLEKMGFDAAVTDKVWRLLANNWYSILINGQAQDFFHSTRGVKQGDPLSPALFVLTVEVLSRAFNSLFLVPDFKGFGMPKWSDQINHLAYANDTIIFVSANKKSVEMVMTTLHKYELQSGQLVNKQKSEFFMHGNFENALVDEVRTVTGLVKKIHNKLRAWKGKMLSFGDKVFWSTKEVRRSKHWVAWFEICKPKEEGGLGFRGGSQTWKHMLEARDMFDQEIWWELRQLFTEGRWNEELISNTFNEEICDHIKGLGQPRVEEEEWDKAWWMLNDNGKFSVRSAWEKRLPIGEVLINNRIANSVECWCCNQGVQESIEHIFMKCPASESLWKDFAAAAGLFGPFLQLRDTFNKWKTTDVVPKLKPLYKIVPMFIVWQIWRRRNVIAHGDKMSKRSMKMGINRDLYFMEKSLYPWLINLPTSWAELVFKLNQYSPKIGCKVVYWKPPSEGTFKCNTDGACKGNPSPSSGAYCVRDAAERFIYTKTKRLGWLMGDSLECGYGCKEDLEINGRSSSGGGTCISRRKQAG</sequence>
<dbReference type="CDD" id="cd01650">
    <property type="entry name" value="RT_nLTR_like"/>
    <property type="match status" value="1"/>
</dbReference>
<dbReference type="Pfam" id="PF00078">
    <property type="entry name" value="RVT_1"/>
    <property type="match status" value="1"/>
</dbReference>
<dbReference type="Proteomes" id="UP000826656">
    <property type="component" value="Unassembled WGS sequence"/>
</dbReference>
<dbReference type="PANTHER" id="PTHR46890">
    <property type="entry name" value="NON-LTR RETROLELEMENT REVERSE TRANSCRIPTASE-LIKE PROTEIN-RELATED"/>
    <property type="match status" value="1"/>
</dbReference>
<dbReference type="SUPFAM" id="SSF56672">
    <property type="entry name" value="DNA/RNA polymerases"/>
    <property type="match status" value="1"/>
</dbReference>
<dbReference type="Pfam" id="PF13966">
    <property type="entry name" value="zf-RVT"/>
    <property type="match status" value="1"/>
</dbReference>
<protein>
    <recommendedName>
        <fullName evidence="1">Reverse transcriptase domain-containing protein</fullName>
    </recommendedName>
</protein>
<dbReference type="PANTHER" id="PTHR46890:SF48">
    <property type="entry name" value="RNA-DIRECTED DNA POLYMERASE"/>
    <property type="match status" value="1"/>
</dbReference>
<evidence type="ECO:0000259" key="1">
    <source>
        <dbReference type="PROSITE" id="PS50878"/>
    </source>
</evidence>
<dbReference type="PROSITE" id="PS50878">
    <property type="entry name" value="RT_POL"/>
    <property type="match status" value="1"/>
</dbReference>
<dbReference type="InterPro" id="IPR052343">
    <property type="entry name" value="Retrotransposon-Effector_Assoc"/>
</dbReference>
<reference evidence="2 3" key="1">
    <citation type="journal article" date="2021" name="bioRxiv">
        <title>Chromosome-scale and haplotype-resolved genome assembly of a tetraploid potato cultivar.</title>
        <authorList>
            <person name="Sun H."/>
            <person name="Jiao W.-B."/>
            <person name="Krause K."/>
            <person name="Campoy J.A."/>
            <person name="Goel M."/>
            <person name="Folz-Donahue K."/>
            <person name="Kukat C."/>
            <person name="Huettel B."/>
            <person name="Schneeberger K."/>
        </authorList>
    </citation>
    <scope>NUCLEOTIDE SEQUENCE [LARGE SCALE GENOMIC DNA]</scope>
    <source>
        <strain evidence="2">SolTubOtavaFocal</strain>
        <tissue evidence="2">Leaves</tissue>
    </source>
</reference>
<feature type="domain" description="Reverse transcriptase" evidence="1">
    <location>
        <begin position="1"/>
        <end position="252"/>
    </location>
</feature>
<dbReference type="InterPro" id="IPR000477">
    <property type="entry name" value="RT_dom"/>
</dbReference>
<evidence type="ECO:0000313" key="3">
    <source>
        <dbReference type="Proteomes" id="UP000826656"/>
    </source>
</evidence>
<name>A0ABQ7VN41_SOLTU</name>
<accession>A0ABQ7VN41</accession>
<keyword evidence="3" id="KW-1185">Reference proteome</keyword>
<proteinExistence type="predicted"/>
<dbReference type="InterPro" id="IPR043502">
    <property type="entry name" value="DNA/RNA_pol_sf"/>
</dbReference>
<dbReference type="EMBL" id="JAIVGD010000011">
    <property type="protein sequence ID" value="KAH0769501.1"/>
    <property type="molecule type" value="Genomic_DNA"/>
</dbReference>
<dbReference type="InterPro" id="IPR026960">
    <property type="entry name" value="RVT-Znf"/>
</dbReference>
<comment type="caution">
    <text evidence="2">The sequence shown here is derived from an EMBL/GenBank/DDBJ whole genome shotgun (WGS) entry which is preliminary data.</text>
</comment>
<gene>
    <name evidence="2" type="ORF">KY290_013482</name>
</gene>
<evidence type="ECO:0000313" key="2">
    <source>
        <dbReference type="EMBL" id="KAH0769501.1"/>
    </source>
</evidence>